<dbReference type="InterPro" id="IPR018777">
    <property type="entry name" value="Replication_initiator_prot_A"/>
</dbReference>
<protein>
    <submittedName>
        <fullName evidence="1">Replication initiator protein</fullName>
    </submittedName>
</protein>
<evidence type="ECO:0000313" key="2">
    <source>
        <dbReference type="Proteomes" id="UP000004116"/>
    </source>
</evidence>
<sequence length="142" mass="16968">MIDSWRIIEDKKGKLDIGMIEVTLPDWLYQAFHKKKMLKISPDYFRIRKAIDRRIYEIARKHCGNHGEFNIYLEKLHLKTGSTALLKMFRHNVKQLAKANDLPDYQLRYDTERDVVVFNNRNLTPEKEKKEQHVVCFAHHAC</sequence>
<proteinExistence type="predicted"/>
<dbReference type="PATRIC" id="fig|1005043.3.peg.746"/>
<comment type="caution">
    <text evidence="1">The sequence shown here is derived from an EMBL/GenBank/DDBJ whole genome shotgun (WGS) entry which is preliminary data.</text>
</comment>
<gene>
    <name evidence="1" type="ORF">Rin_00008370</name>
</gene>
<organism evidence="1 2">
    <name type="scientific">Candidatus Regiella insecticola 5.15</name>
    <dbReference type="NCBI Taxonomy" id="1005043"/>
    <lineage>
        <taxon>Bacteria</taxon>
        <taxon>Pseudomonadati</taxon>
        <taxon>Pseudomonadota</taxon>
        <taxon>Gammaproteobacteria</taxon>
        <taxon>Enterobacterales</taxon>
        <taxon>Enterobacteriaceae</taxon>
        <taxon>aphid secondary symbionts</taxon>
        <taxon>Candidatus Regiella</taxon>
    </lineage>
</organism>
<dbReference type="AlphaFoldDB" id="G2GYH9"/>
<keyword evidence="2" id="KW-1185">Reference proteome</keyword>
<reference evidence="1 2" key="1">
    <citation type="journal article" date="2012" name="Genome Res.">
        <title>Genomic basis of endosymbiont-conferred protection against an insect parasitoid.</title>
        <authorList>
            <person name="Hansen A.K."/>
            <person name="Vorburger C."/>
            <person name="Moran N.A."/>
        </authorList>
    </citation>
    <scope>NUCLEOTIDE SEQUENCE [LARGE SCALE GENOMIC DNA]</scope>
    <source>
        <strain evidence="2">R5.15</strain>
    </source>
</reference>
<dbReference type="Pfam" id="PF10134">
    <property type="entry name" value="RPA"/>
    <property type="match status" value="1"/>
</dbReference>
<evidence type="ECO:0000313" key="1">
    <source>
        <dbReference type="EMBL" id="EGY29201.1"/>
    </source>
</evidence>
<dbReference type="Proteomes" id="UP000004116">
    <property type="component" value="Unassembled WGS sequence"/>
</dbReference>
<accession>G2GYH9</accession>
<name>G2GYH9_9ENTR</name>
<dbReference type="EMBL" id="AGCA01000210">
    <property type="protein sequence ID" value="EGY29201.1"/>
    <property type="molecule type" value="Genomic_DNA"/>
</dbReference>